<keyword evidence="2" id="KW-1185">Reference proteome</keyword>
<comment type="caution">
    <text evidence="1">The sequence shown here is derived from an EMBL/GenBank/DDBJ whole genome shotgun (WGS) entry which is preliminary data.</text>
</comment>
<protein>
    <submittedName>
        <fullName evidence="1">Uncharacterized protein</fullName>
    </submittedName>
</protein>
<dbReference type="AlphaFoldDB" id="A0AAV2AX84"/>
<name>A0AAV2AX84_9ARAC</name>
<dbReference type="Proteomes" id="UP001497382">
    <property type="component" value="Unassembled WGS sequence"/>
</dbReference>
<organism evidence="1 2">
    <name type="scientific">Larinioides sclopetarius</name>
    <dbReference type="NCBI Taxonomy" id="280406"/>
    <lineage>
        <taxon>Eukaryota</taxon>
        <taxon>Metazoa</taxon>
        <taxon>Ecdysozoa</taxon>
        <taxon>Arthropoda</taxon>
        <taxon>Chelicerata</taxon>
        <taxon>Arachnida</taxon>
        <taxon>Araneae</taxon>
        <taxon>Araneomorphae</taxon>
        <taxon>Entelegynae</taxon>
        <taxon>Araneoidea</taxon>
        <taxon>Araneidae</taxon>
        <taxon>Larinioides</taxon>
    </lineage>
</organism>
<proteinExistence type="predicted"/>
<dbReference type="EMBL" id="CAXIEN010000233">
    <property type="protein sequence ID" value="CAL1288532.1"/>
    <property type="molecule type" value="Genomic_DNA"/>
</dbReference>
<sequence>MIRYMVYTVASQKISVVMRPDFIRSRDNLFVACQPIKFLLLPDFILTSGLASILSKCVTPSSVPEKLEDRGMSCTKDHLLASERSLLAIVTFPRKNWNGIEMEPGNPIT</sequence>
<gene>
    <name evidence="1" type="ORF">LARSCL_LOCUS15402</name>
</gene>
<accession>A0AAV2AX84</accession>
<evidence type="ECO:0000313" key="1">
    <source>
        <dbReference type="EMBL" id="CAL1288532.1"/>
    </source>
</evidence>
<evidence type="ECO:0000313" key="2">
    <source>
        <dbReference type="Proteomes" id="UP001497382"/>
    </source>
</evidence>
<reference evidence="1 2" key="1">
    <citation type="submission" date="2024-04" db="EMBL/GenBank/DDBJ databases">
        <authorList>
            <person name="Rising A."/>
            <person name="Reimegard J."/>
            <person name="Sonavane S."/>
            <person name="Akerstrom W."/>
            <person name="Nylinder S."/>
            <person name="Hedman E."/>
            <person name="Kallberg Y."/>
        </authorList>
    </citation>
    <scope>NUCLEOTIDE SEQUENCE [LARGE SCALE GENOMIC DNA]</scope>
</reference>